<organism evidence="4 5">
    <name type="scientific">Pseudalkalibacillus berkeleyi</name>
    <dbReference type="NCBI Taxonomy" id="1069813"/>
    <lineage>
        <taxon>Bacteria</taxon>
        <taxon>Bacillati</taxon>
        <taxon>Bacillota</taxon>
        <taxon>Bacilli</taxon>
        <taxon>Bacillales</taxon>
        <taxon>Fictibacillaceae</taxon>
        <taxon>Pseudalkalibacillus</taxon>
    </lineage>
</organism>
<feature type="compositionally biased region" description="Acidic residues" evidence="2">
    <location>
        <begin position="34"/>
        <end position="47"/>
    </location>
</feature>
<protein>
    <recommendedName>
        <fullName evidence="6">Lipoprotein</fullName>
    </recommendedName>
</protein>
<dbReference type="Proteomes" id="UP001649381">
    <property type="component" value="Unassembled WGS sequence"/>
</dbReference>
<evidence type="ECO:0000313" key="4">
    <source>
        <dbReference type="EMBL" id="MCF6139627.1"/>
    </source>
</evidence>
<dbReference type="PROSITE" id="PS51257">
    <property type="entry name" value="PROKAR_LIPOPROTEIN"/>
    <property type="match status" value="1"/>
</dbReference>
<name>A0ABS9H6X5_9BACL</name>
<dbReference type="EMBL" id="JAKIJS010000007">
    <property type="protein sequence ID" value="MCF6139627.1"/>
    <property type="molecule type" value="Genomic_DNA"/>
</dbReference>
<evidence type="ECO:0008006" key="6">
    <source>
        <dbReference type="Google" id="ProtNLM"/>
    </source>
</evidence>
<comment type="caution">
    <text evidence="4">The sequence shown here is derived from an EMBL/GenBank/DDBJ whole genome shotgun (WGS) entry which is preliminary data.</text>
</comment>
<keyword evidence="3" id="KW-0732">Signal</keyword>
<feature type="coiled-coil region" evidence="1">
    <location>
        <begin position="123"/>
        <end position="151"/>
    </location>
</feature>
<feature type="signal peptide" evidence="3">
    <location>
        <begin position="1"/>
        <end position="20"/>
    </location>
</feature>
<sequence>MKKLLMIAAVFLLAITAACSQDSEGTEDKKSEETNTEETGTENETSEEELKVALLNFQSEVVDVLQAHQGPFNEFQASKETYLDEEAEEKPTTEELEALKKAAEEEGPKAAEAIRSISIPSELSKYEEEMKTALEDAAASYEKRAESLTIEASEDAQAEADELFASFEEKMGKAFEDLGLTAPSFSAELS</sequence>
<feature type="region of interest" description="Disordered" evidence="2">
    <location>
        <begin position="21"/>
        <end position="47"/>
    </location>
</feature>
<keyword evidence="1" id="KW-0175">Coiled coil</keyword>
<accession>A0ABS9H6X5</accession>
<evidence type="ECO:0000256" key="3">
    <source>
        <dbReference type="SAM" id="SignalP"/>
    </source>
</evidence>
<evidence type="ECO:0000256" key="2">
    <source>
        <dbReference type="SAM" id="MobiDB-lite"/>
    </source>
</evidence>
<feature type="chain" id="PRO_5046033856" description="Lipoprotein" evidence="3">
    <location>
        <begin position="21"/>
        <end position="190"/>
    </location>
</feature>
<evidence type="ECO:0000256" key="1">
    <source>
        <dbReference type="SAM" id="Coils"/>
    </source>
</evidence>
<gene>
    <name evidence="4" type="ORF">L2716_18085</name>
</gene>
<evidence type="ECO:0000313" key="5">
    <source>
        <dbReference type="Proteomes" id="UP001649381"/>
    </source>
</evidence>
<dbReference type="RefSeq" id="WP_236339276.1">
    <property type="nucleotide sequence ID" value="NZ_JAKIJS010000007.1"/>
</dbReference>
<keyword evidence="5" id="KW-1185">Reference proteome</keyword>
<reference evidence="4 5" key="1">
    <citation type="submission" date="2022-01" db="EMBL/GenBank/DDBJ databases">
        <title>Alkalihalobacillus sp. EGI L200015, a novel bacterium isolated from a salt lake sediment.</title>
        <authorList>
            <person name="Gao L."/>
            <person name="Fang B.-Z."/>
            <person name="Li W.-J."/>
        </authorList>
    </citation>
    <scope>NUCLEOTIDE SEQUENCE [LARGE SCALE GENOMIC DNA]</scope>
    <source>
        <strain evidence="4 5">KCTC 12718</strain>
    </source>
</reference>
<proteinExistence type="predicted"/>